<dbReference type="Proteomes" id="UP000252004">
    <property type="component" value="Chromosome"/>
</dbReference>
<keyword evidence="9" id="KW-0560">Oxidoreductase</keyword>
<evidence type="ECO:0000256" key="3">
    <source>
        <dbReference type="ARBA" id="ARBA00007588"/>
    </source>
</evidence>
<evidence type="ECO:0000256" key="12">
    <source>
        <dbReference type="ARBA" id="ARBA00031158"/>
    </source>
</evidence>
<keyword evidence="18" id="KW-1185">Reference proteome</keyword>
<evidence type="ECO:0000256" key="6">
    <source>
        <dbReference type="ARBA" id="ARBA00022630"/>
    </source>
</evidence>
<sequence length="442" mass="48641">MAAARDTAVQDLVVAGFGPSGIALAAAVEDHDDAAGGPPLAARYLERAADSAWQPNLVLPGTDIQHHFLRDFATPRDARSRFTFPHYLQQSGRFYPFTLMGGYVSRLEWSDYVQWAARQVRGTVEYHREVLGVEPVTGPDGRVRTARVTSRDPRDGSLHTVEGRNVALATGHEPYVPELLRPHLGERVFHASRLLPALAALSGTPLRSIAVVGAGQTAGEIVLHLAAQHPDAEIHSLVRHAGFRMYELGHFSNEVYFPDETDYFYGLEGEQRERALEQARATNYAAVDPDVSTALYQAAYQDRFTGRNRLHMHRRTEIASVEQEDGGPVRLATEEVFTGERGLVTADAVIVCTGYREPVLPRQLAAFVPYLRLDAQGRPQVTRAYRAETTGDCEVGIYLDGLTEWRHGIGSATSFSQMAAKADTVHRDLRARLSRPAAPVAA</sequence>
<evidence type="ECO:0000256" key="8">
    <source>
        <dbReference type="ARBA" id="ARBA00022857"/>
    </source>
</evidence>
<dbReference type="InterPro" id="IPR025700">
    <property type="entry name" value="Lys/Orn_oxygenase"/>
</dbReference>
<accession>A0A344U7Z5</accession>
<evidence type="ECO:0000256" key="4">
    <source>
        <dbReference type="ARBA" id="ARBA00013076"/>
    </source>
</evidence>
<dbReference type="GO" id="GO:0047091">
    <property type="term" value="F:L-lysine 6-monooxygenase (NADPH) activity"/>
    <property type="evidence" value="ECO:0007669"/>
    <property type="project" value="UniProtKB-EC"/>
</dbReference>
<evidence type="ECO:0000313" key="17">
    <source>
        <dbReference type="EMBL" id="AXE27016.1"/>
    </source>
</evidence>
<keyword evidence="10 17" id="KW-0503">Monooxygenase</keyword>
<dbReference type="KEGG" id="sgz:C0216_29530"/>
<dbReference type="PRINTS" id="PR00368">
    <property type="entry name" value="FADPNR"/>
</dbReference>
<evidence type="ECO:0000256" key="9">
    <source>
        <dbReference type="ARBA" id="ARBA00023002"/>
    </source>
</evidence>
<dbReference type="PANTHER" id="PTHR42802">
    <property type="entry name" value="MONOOXYGENASE"/>
    <property type="match status" value="1"/>
</dbReference>
<name>A0A344U7Z5_9ACTN</name>
<dbReference type="PANTHER" id="PTHR42802:SF1">
    <property type="entry name" value="L-ORNITHINE N(5)-MONOOXYGENASE"/>
    <property type="match status" value="1"/>
</dbReference>
<evidence type="ECO:0000256" key="11">
    <source>
        <dbReference type="ARBA" id="ARBA00029939"/>
    </source>
</evidence>
<evidence type="ECO:0000256" key="7">
    <source>
        <dbReference type="ARBA" id="ARBA00022827"/>
    </source>
</evidence>
<protein>
    <recommendedName>
        <fullName evidence="5">L-lysine N6-monooxygenase MbtG</fullName>
        <ecNumber evidence="4">1.14.13.59</ecNumber>
    </recommendedName>
    <alternativeName>
        <fullName evidence="14">Lysine 6-N-hydroxylase</fullName>
    </alternativeName>
    <alternativeName>
        <fullName evidence="13">Lysine N6-hydroxylase</fullName>
    </alternativeName>
    <alternativeName>
        <fullName evidence="11">Lysine-N-oxygenase</fullName>
    </alternativeName>
    <alternativeName>
        <fullName evidence="12">Mycobactin synthase protein G</fullName>
    </alternativeName>
</protein>
<dbReference type="Gene3D" id="3.50.50.60">
    <property type="entry name" value="FAD/NAD(P)-binding domain"/>
    <property type="match status" value="1"/>
</dbReference>
<dbReference type="Pfam" id="PF13434">
    <property type="entry name" value="Lys_Orn_oxgnase"/>
    <property type="match status" value="1"/>
</dbReference>
<proteinExistence type="inferred from homology"/>
<keyword evidence="6" id="KW-0285">Flavoprotein</keyword>
<evidence type="ECO:0000256" key="10">
    <source>
        <dbReference type="ARBA" id="ARBA00023033"/>
    </source>
</evidence>
<comment type="similarity">
    <text evidence="3">Belongs to the lysine N(6)-hydroxylase/L-ornithine N(5)-oxygenase family.</text>
</comment>
<evidence type="ECO:0000256" key="1">
    <source>
        <dbReference type="ARBA" id="ARBA00001974"/>
    </source>
</evidence>
<feature type="region of interest" description="Disordered" evidence="16">
    <location>
        <begin position="137"/>
        <end position="157"/>
    </location>
</feature>
<dbReference type="EMBL" id="CP030862">
    <property type="protein sequence ID" value="AXE27016.1"/>
    <property type="molecule type" value="Genomic_DNA"/>
</dbReference>
<comment type="cofactor">
    <cofactor evidence="1">
        <name>FAD</name>
        <dbReference type="ChEBI" id="CHEBI:57692"/>
    </cofactor>
</comment>
<dbReference type="AlphaFoldDB" id="A0A344U7Z5"/>
<evidence type="ECO:0000256" key="15">
    <source>
        <dbReference type="ARBA" id="ARBA00048407"/>
    </source>
</evidence>
<dbReference type="OrthoDB" id="7527071at2"/>
<evidence type="ECO:0000256" key="5">
    <source>
        <dbReference type="ARBA" id="ARBA00016406"/>
    </source>
</evidence>
<comment type="pathway">
    <text evidence="2">Siderophore biosynthesis.</text>
</comment>
<keyword evidence="8" id="KW-0521">NADP</keyword>
<dbReference type="EC" id="1.14.13.59" evidence="4"/>
<dbReference type="InterPro" id="IPR036188">
    <property type="entry name" value="FAD/NAD-bd_sf"/>
</dbReference>
<organism evidence="17 18">
    <name type="scientific">Streptomyces globosus</name>
    <dbReference type="NCBI Taxonomy" id="68209"/>
    <lineage>
        <taxon>Bacteria</taxon>
        <taxon>Bacillati</taxon>
        <taxon>Actinomycetota</taxon>
        <taxon>Actinomycetes</taxon>
        <taxon>Kitasatosporales</taxon>
        <taxon>Streptomycetaceae</taxon>
        <taxon>Streptomyces</taxon>
    </lineage>
</organism>
<keyword evidence="7" id="KW-0274">FAD</keyword>
<evidence type="ECO:0000256" key="14">
    <source>
        <dbReference type="ARBA" id="ARBA00032738"/>
    </source>
</evidence>
<dbReference type="SUPFAM" id="SSF51905">
    <property type="entry name" value="FAD/NAD(P)-binding domain"/>
    <property type="match status" value="1"/>
</dbReference>
<evidence type="ECO:0000313" key="18">
    <source>
        <dbReference type="Proteomes" id="UP000252004"/>
    </source>
</evidence>
<evidence type="ECO:0000256" key="2">
    <source>
        <dbReference type="ARBA" id="ARBA00004924"/>
    </source>
</evidence>
<reference evidence="17 18" key="1">
    <citation type="submission" date="2018-01" db="EMBL/GenBank/DDBJ databases">
        <title>Draft genome Sequence of streptomyces globosus LZH-48.</title>
        <authorList>
            <person name="Ran K."/>
            <person name="Li Z."/>
            <person name="Wei S."/>
            <person name="Dong R."/>
        </authorList>
    </citation>
    <scope>NUCLEOTIDE SEQUENCE [LARGE SCALE GENOMIC DNA]</scope>
    <source>
        <strain evidence="17 18">LZH-48</strain>
    </source>
</reference>
<evidence type="ECO:0000256" key="16">
    <source>
        <dbReference type="SAM" id="MobiDB-lite"/>
    </source>
</evidence>
<gene>
    <name evidence="17" type="ORF">C0216_29530</name>
</gene>
<evidence type="ECO:0000256" key="13">
    <source>
        <dbReference type="ARBA" id="ARBA00032493"/>
    </source>
</evidence>
<comment type="catalytic activity">
    <reaction evidence="15">
        <text>L-lysine + NADPH + O2 = N(6)-hydroxy-L-lysine + NADP(+) + H2O</text>
        <dbReference type="Rhea" id="RHEA:23228"/>
        <dbReference type="ChEBI" id="CHEBI:15377"/>
        <dbReference type="ChEBI" id="CHEBI:15379"/>
        <dbReference type="ChEBI" id="CHEBI:32551"/>
        <dbReference type="ChEBI" id="CHEBI:57783"/>
        <dbReference type="ChEBI" id="CHEBI:57820"/>
        <dbReference type="ChEBI" id="CHEBI:58349"/>
        <dbReference type="EC" id="1.14.13.59"/>
    </reaction>
</comment>
<dbReference type="RefSeq" id="WP_114058186.1">
    <property type="nucleotide sequence ID" value="NZ_CP030862.1"/>
</dbReference>